<dbReference type="Proteomes" id="UP000441772">
    <property type="component" value="Unassembled WGS sequence"/>
</dbReference>
<evidence type="ECO:0000256" key="1">
    <source>
        <dbReference type="SAM" id="MobiDB-lite"/>
    </source>
</evidence>
<dbReference type="AlphaFoldDB" id="A0A6I1GVT9"/>
<dbReference type="EMBL" id="WBVT01000010">
    <property type="protein sequence ID" value="KAB7790581.1"/>
    <property type="molecule type" value="Genomic_DNA"/>
</dbReference>
<feature type="region of interest" description="Disordered" evidence="1">
    <location>
        <begin position="179"/>
        <end position="198"/>
    </location>
</feature>
<accession>A0A6I1GVT9</accession>
<proteinExistence type="predicted"/>
<sequence>MSSIGHPWRRMLCTLLCGAVVTLAASCGTAASTNSDSQKKHVTWAQQIKQDAKKAKTSLGKGILKDGDITAAEFSEFTSAYDACLKKHNMTVSFDSKGESYTDLGNTLTKEEGDAIIDQCRTQTDYMLIVPTYQQMQWNPDNRDGVEMVVECLKKHKLVDQSLTRQDYIDIITDESRNAKEFGKYEDPSNASYDQQKAAQYTACQTHES</sequence>
<reference evidence="3 4" key="1">
    <citation type="submission" date="2019-09" db="EMBL/GenBank/DDBJ databases">
        <title>Characterization of the phylogenetic diversity of two novel species belonging to the genus Bifidobacterium: Bifidobacterium cebidarum sp. nov. and Bifidobacterium leontopitheci sp. nov.</title>
        <authorList>
            <person name="Lugli G.A."/>
            <person name="Duranti S."/>
            <person name="Milani C."/>
            <person name="Turroni F."/>
            <person name="Ventura M."/>
        </authorList>
    </citation>
    <scope>NUCLEOTIDE SEQUENCE [LARGE SCALE GENOMIC DNA]</scope>
    <source>
        <strain evidence="3 4">LMG 31471</strain>
    </source>
</reference>
<keyword evidence="2" id="KW-0732">Signal</keyword>
<comment type="caution">
    <text evidence="3">The sequence shown here is derived from an EMBL/GenBank/DDBJ whole genome shotgun (WGS) entry which is preliminary data.</text>
</comment>
<evidence type="ECO:0000313" key="3">
    <source>
        <dbReference type="EMBL" id="KAB7790581.1"/>
    </source>
</evidence>
<keyword evidence="4" id="KW-1185">Reference proteome</keyword>
<organism evidence="3 4">
    <name type="scientific">Bifidobacterium leontopitheci</name>
    <dbReference type="NCBI Taxonomy" id="2650774"/>
    <lineage>
        <taxon>Bacteria</taxon>
        <taxon>Bacillati</taxon>
        <taxon>Actinomycetota</taxon>
        <taxon>Actinomycetes</taxon>
        <taxon>Bifidobacteriales</taxon>
        <taxon>Bifidobacteriaceae</taxon>
        <taxon>Bifidobacterium</taxon>
    </lineage>
</organism>
<name>A0A6I1GVT9_9BIFI</name>
<evidence type="ECO:0000256" key="2">
    <source>
        <dbReference type="SAM" id="SignalP"/>
    </source>
</evidence>
<feature type="compositionally biased region" description="Polar residues" evidence="1">
    <location>
        <begin position="189"/>
        <end position="198"/>
    </location>
</feature>
<gene>
    <name evidence="3" type="ORF">F7D09_0950</name>
</gene>
<feature type="signal peptide" evidence="2">
    <location>
        <begin position="1"/>
        <end position="24"/>
    </location>
</feature>
<evidence type="ECO:0000313" key="4">
    <source>
        <dbReference type="Proteomes" id="UP000441772"/>
    </source>
</evidence>
<protein>
    <recommendedName>
        <fullName evidence="5">Lipoprotein</fullName>
    </recommendedName>
</protein>
<dbReference type="RefSeq" id="WP_152234298.1">
    <property type="nucleotide sequence ID" value="NZ_JBHSKZ010000019.1"/>
</dbReference>
<evidence type="ECO:0008006" key="5">
    <source>
        <dbReference type="Google" id="ProtNLM"/>
    </source>
</evidence>
<feature type="chain" id="PRO_5039072261" description="Lipoprotein" evidence="2">
    <location>
        <begin position="25"/>
        <end position="209"/>
    </location>
</feature>